<dbReference type="SUPFAM" id="SSF158430">
    <property type="entry name" value="Bacillus cereus metalloprotein-like"/>
    <property type="match status" value="2"/>
</dbReference>
<comment type="caution">
    <text evidence="2">The sequence shown here is derived from an EMBL/GenBank/DDBJ whole genome shotgun (WGS) entry which is preliminary data.</text>
</comment>
<feature type="region of interest" description="Disordered" evidence="1">
    <location>
        <begin position="305"/>
        <end position="372"/>
    </location>
</feature>
<proteinExistence type="predicted"/>
<dbReference type="RefSeq" id="WP_413781606.1">
    <property type="nucleotide sequence ID" value="NZ_JAUOZS010000001.1"/>
</dbReference>
<feature type="compositionally biased region" description="Acidic residues" evidence="1">
    <location>
        <begin position="308"/>
        <end position="337"/>
    </location>
</feature>
<feature type="compositionally biased region" description="Pro residues" evidence="1">
    <location>
        <begin position="343"/>
        <end position="354"/>
    </location>
</feature>
<reference evidence="2 3" key="1">
    <citation type="submission" date="2023-07" db="EMBL/GenBank/DDBJ databases">
        <title>The novel representative of Negativicutes class, Anaeroselena agilis gen. nov. sp. nov.</title>
        <authorList>
            <person name="Prokofeva M.I."/>
            <person name="Elcheninov A.G."/>
            <person name="Klyukina A."/>
            <person name="Kublanov I.V."/>
            <person name="Frolov E.N."/>
            <person name="Podosokorskaya O.A."/>
        </authorList>
    </citation>
    <scope>NUCLEOTIDE SEQUENCE [LARGE SCALE GENOMIC DNA]</scope>
    <source>
        <strain evidence="2 3">4137-cl</strain>
    </source>
</reference>
<dbReference type="Pfam" id="PF11155">
    <property type="entry name" value="DUF2935"/>
    <property type="match status" value="2"/>
</dbReference>
<keyword evidence="3" id="KW-1185">Reference proteome</keyword>
<accession>A0ABU3P293</accession>
<dbReference type="Proteomes" id="UP001254848">
    <property type="component" value="Unassembled WGS sequence"/>
</dbReference>
<name>A0ABU3P293_9FIRM</name>
<dbReference type="Gene3D" id="1.20.1260.120">
    <property type="entry name" value="Protein of unknown function DUF2935"/>
    <property type="match status" value="1"/>
</dbReference>
<protein>
    <submittedName>
        <fullName evidence="2">DUF2935 domain-containing protein</fullName>
    </submittedName>
</protein>
<sequence length="372" mass="42094">MPRPKVVNDKRQPVPPLNLEELKFWLRIMEEHAQFIKAGLPCDSIVLIGEADNFQQEFAALRVRAEQVQNQRQFTELVDATQTVVGEFYRYKRRLLQMELTCQLLGCNFALFLDHVSREAEYFLMLLSAMGSGRLLYQSAGAREVTFWLRLMADHSRFIVHRLDPSERAMVETAEGFACEFDALYLQGRDFVSMLRGSTNEVPAFRRFLQDVRVSTLKLRDFKRAVESLIAECRLVGLIPALLADHVRREADHFLLVLAILEKGTFVPYDEDGELEFAALEETAVMAAGGAVAVAAAELAQNPAVVYYDDEDEDDDEEYGGRDDEDNDGEDEEDGEREDAPLPTTPPPPEPPAKPAKVKWSGKWPRPLGAQK</sequence>
<dbReference type="EMBL" id="JAUOZS010000001">
    <property type="protein sequence ID" value="MDT8903146.1"/>
    <property type="molecule type" value="Genomic_DNA"/>
</dbReference>
<gene>
    <name evidence="2" type="ORF">Q4T40_18075</name>
</gene>
<evidence type="ECO:0000313" key="2">
    <source>
        <dbReference type="EMBL" id="MDT8903146.1"/>
    </source>
</evidence>
<organism evidence="2 3">
    <name type="scientific">Anaeroselena agilis</name>
    <dbReference type="NCBI Taxonomy" id="3063788"/>
    <lineage>
        <taxon>Bacteria</taxon>
        <taxon>Bacillati</taxon>
        <taxon>Bacillota</taxon>
        <taxon>Negativicutes</taxon>
        <taxon>Acetonemataceae</taxon>
        <taxon>Anaeroselena</taxon>
    </lineage>
</organism>
<evidence type="ECO:0000313" key="3">
    <source>
        <dbReference type="Proteomes" id="UP001254848"/>
    </source>
</evidence>
<dbReference type="InterPro" id="IPR021328">
    <property type="entry name" value="CotB-like"/>
</dbReference>
<evidence type="ECO:0000256" key="1">
    <source>
        <dbReference type="SAM" id="MobiDB-lite"/>
    </source>
</evidence>